<dbReference type="InterPro" id="IPR016186">
    <property type="entry name" value="C-type_lectin-like/link_sf"/>
</dbReference>
<dbReference type="Proteomes" id="UP001152747">
    <property type="component" value="Unassembled WGS sequence"/>
</dbReference>
<dbReference type="CDD" id="cd00037">
    <property type="entry name" value="CLECT"/>
    <property type="match status" value="1"/>
</dbReference>
<dbReference type="SMART" id="SM00034">
    <property type="entry name" value="CLECT"/>
    <property type="match status" value="1"/>
</dbReference>
<evidence type="ECO:0000313" key="3">
    <source>
        <dbReference type="EMBL" id="CAI5445995.1"/>
    </source>
</evidence>
<dbReference type="InterPro" id="IPR001304">
    <property type="entry name" value="C-type_lectin-like"/>
</dbReference>
<comment type="caution">
    <text evidence="3">The sequence shown here is derived from an EMBL/GenBank/DDBJ whole genome shotgun (WGS) entry which is preliminary data.</text>
</comment>
<evidence type="ECO:0000259" key="2">
    <source>
        <dbReference type="SMART" id="SM00034"/>
    </source>
</evidence>
<dbReference type="PANTHER" id="PTHR23124">
    <property type="entry name" value="C-TYPE LECTIN DOMAIN-CONTAINING PROTEIN-RELATED-RELATED"/>
    <property type="match status" value="1"/>
</dbReference>
<feature type="chain" id="PRO_5040279500" description="C-type lectin domain-containing protein" evidence="1">
    <location>
        <begin position="19"/>
        <end position="219"/>
    </location>
</feature>
<feature type="signal peptide" evidence="1">
    <location>
        <begin position="1"/>
        <end position="18"/>
    </location>
</feature>
<evidence type="ECO:0000256" key="1">
    <source>
        <dbReference type="SAM" id="SignalP"/>
    </source>
</evidence>
<feature type="domain" description="C-type lectin" evidence="2">
    <location>
        <begin position="43"/>
        <end position="204"/>
    </location>
</feature>
<protein>
    <recommendedName>
        <fullName evidence="2">C-type lectin domain-containing protein</fullName>
    </recommendedName>
</protein>
<dbReference type="AlphaFoldDB" id="A0A9P1IJY4"/>
<dbReference type="Gene3D" id="3.10.100.10">
    <property type="entry name" value="Mannose-Binding Protein A, subunit A"/>
    <property type="match status" value="1"/>
</dbReference>
<organism evidence="3 4">
    <name type="scientific">Caenorhabditis angaria</name>
    <dbReference type="NCBI Taxonomy" id="860376"/>
    <lineage>
        <taxon>Eukaryota</taxon>
        <taxon>Metazoa</taxon>
        <taxon>Ecdysozoa</taxon>
        <taxon>Nematoda</taxon>
        <taxon>Chromadorea</taxon>
        <taxon>Rhabditida</taxon>
        <taxon>Rhabditina</taxon>
        <taxon>Rhabditomorpha</taxon>
        <taxon>Rhabditoidea</taxon>
        <taxon>Rhabditidae</taxon>
        <taxon>Peloderinae</taxon>
        <taxon>Caenorhabditis</taxon>
    </lineage>
</organism>
<name>A0A9P1IJY4_9PELO</name>
<keyword evidence="1" id="KW-0732">Signal</keyword>
<reference evidence="3" key="1">
    <citation type="submission" date="2022-11" db="EMBL/GenBank/DDBJ databases">
        <authorList>
            <person name="Kikuchi T."/>
        </authorList>
    </citation>
    <scope>NUCLEOTIDE SEQUENCE</scope>
    <source>
        <strain evidence="3">PS1010</strain>
    </source>
</reference>
<dbReference type="EMBL" id="CANHGI010000003">
    <property type="protein sequence ID" value="CAI5445995.1"/>
    <property type="molecule type" value="Genomic_DNA"/>
</dbReference>
<keyword evidence="4" id="KW-1185">Reference proteome</keyword>
<dbReference type="InterPro" id="IPR016187">
    <property type="entry name" value="CTDL_fold"/>
</dbReference>
<dbReference type="SUPFAM" id="SSF56436">
    <property type="entry name" value="C-type lectin-like"/>
    <property type="match status" value="1"/>
</dbReference>
<evidence type="ECO:0000313" key="4">
    <source>
        <dbReference type="Proteomes" id="UP001152747"/>
    </source>
</evidence>
<gene>
    <name evidence="3" type="ORF">CAMP_LOCUS8632</name>
</gene>
<proteinExistence type="predicted"/>
<sequence>MLYIFIFVLFSVPETVFPACDVCEQYSKTPTWQSINDKFEFACPEGWKVFNRTRGTYCMKIFYTNYPQYIASAQCALSDAYLPGIESETEWTWLYTTIRSYVVANGDDYGYFWVGGARIPACSYNMSNSTWCSLSSNAFIWGDYYLTGPATILDAHLKGDNVGEIQNCIILRVNADSGQALDDISSTVGISSDSSVIPSGYVCGKPADIVGLKPTCSTS</sequence>
<accession>A0A9P1IJY4</accession>
<dbReference type="OrthoDB" id="5863138at2759"/>